<name>X1LGA4_9ZZZZ</name>
<protein>
    <recommendedName>
        <fullName evidence="1">Helix-turn-helix domain-containing protein</fullName>
    </recommendedName>
</protein>
<accession>X1LGA4</accession>
<organism evidence="2">
    <name type="scientific">marine sediment metagenome</name>
    <dbReference type="NCBI Taxonomy" id="412755"/>
    <lineage>
        <taxon>unclassified sequences</taxon>
        <taxon>metagenomes</taxon>
        <taxon>ecological metagenomes</taxon>
    </lineage>
</organism>
<reference evidence="2" key="1">
    <citation type="journal article" date="2014" name="Front. Microbiol.">
        <title>High frequency of phylogenetically diverse reductive dehalogenase-homologous genes in deep subseafloor sedimentary metagenomes.</title>
        <authorList>
            <person name="Kawai M."/>
            <person name="Futagami T."/>
            <person name="Toyoda A."/>
            <person name="Takaki Y."/>
            <person name="Nishi S."/>
            <person name="Hori S."/>
            <person name="Arai W."/>
            <person name="Tsubouchi T."/>
            <person name="Morono Y."/>
            <person name="Uchiyama I."/>
            <person name="Ito T."/>
            <person name="Fujiyama A."/>
            <person name="Inagaki F."/>
            <person name="Takami H."/>
        </authorList>
    </citation>
    <scope>NUCLEOTIDE SEQUENCE</scope>
    <source>
        <strain evidence="2">Expedition CK06-06</strain>
    </source>
</reference>
<dbReference type="GO" id="GO:0003677">
    <property type="term" value="F:DNA binding"/>
    <property type="evidence" value="ECO:0007669"/>
    <property type="project" value="InterPro"/>
</dbReference>
<proteinExistence type="predicted"/>
<comment type="caution">
    <text evidence="2">The sequence shown here is derived from an EMBL/GenBank/DDBJ whole genome shotgun (WGS) entry which is preliminary data.</text>
</comment>
<evidence type="ECO:0000259" key="1">
    <source>
        <dbReference type="Pfam" id="PF12728"/>
    </source>
</evidence>
<dbReference type="InterPro" id="IPR041657">
    <property type="entry name" value="HTH_17"/>
</dbReference>
<dbReference type="NCBIfam" id="TIGR01764">
    <property type="entry name" value="excise"/>
    <property type="match status" value="1"/>
</dbReference>
<evidence type="ECO:0000313" key="2">
    <source>
        <dbReference type="EMBL" id="GAH93168.1"/>
    </source>
</evidence>
<dbReference type="Pfam" id="PF12728">
    <property type="entry name" value="HTH_17"/>
    <property type="match status" value="1"/>
</dbReference>
<feature type="domain" description="Helix-turn-helix" evidence="1">
    <location>
        <begin position="12"/>
        <end position="61"/>
    </location>
</feature>
<dbReference type="EMBL" id="BARU01045424">
    <property type="protein sequence ID" value="GAH93168.1"/>
    <property type="molecule type" value="Genomic_DNA"/>
</dbReference>
<sequence>MKKSSPVMQKRFYSVRESANYTGLSASLLYQKLKERAIQSYRIGTKIVLDRQDLDTFIMANAVMNSDELREFLKEKMSAKSKKAGS</sequence>
<gene>
    <name evidence="2" type="ORF">S03H2_68927</name>
</gene>
<dbReference type="InterPro" id="IPR010093">
    <property type="entry name" value="SinI_DNA-bd"/>
</dbReference>
<dbReference type="AlphaFoldDB" id="X1LGA4"/>